<gene>
    <name evidence="2" type="ORF">E3P99_00731</name>
</gene>
<evidence type="ECO:0000313" key="3">
    <source>
        <dbReference type="Proteomes" id="UP000310189"/>
    </source>
</evidence>
<dbReference type="SUPFAM" id="SSF48452">
    <property type="entry name" value="TPR-like"/>
    <property type="match status" value="1"/>
</dbReference>
<dbReference type="AlphaFoldDB" id="A0A4T0FYJ5"/>
<reference evidence="2 3" key="1">
    <citation type="submission" date="2019-03" db="EMBL/GenBank/DDBJ databases">
        <title>Sequencing 23 genomes of Wallemia ichthyophaga.</title>
        <authorList>
            <person name="Gostincar C."/>
        </authorList>
    </citation>
    <scope>NUCLEOTIDE SEQUENCE [LARGE SCALE GENOMIC DNA]</scope>
    <source>
        <strain evidence="2 3">EXF-5753</strain>
    </source>
</reference>
<keyword evidence="3" id="KW-1185">Reference proteome</keyword>
<evidence type="ECO:0008006" key="4">
    <source>
        <dbReference type="Google" id="ProtNLM"/>
    </source>
</evidence>
<protein>
    <recommendedName>
        <fullName evidence="4">Tetratricopeptide repeat protein</fullName>
    </recommendedName>
</protein>
<dbReference type="EMBL" id="SPNW01000008">
    <property type="protein sequence ID" value="TIA92136.1"/>
    <property type="molecule type" value="Genomic_DNA"/>
</dbReference>
<comment type="caution">
    <text evidence="2">The sequence shown here is derived from an EMBL/GenBank/DDBJ whole genome shotgun (WGS) entry which is preliminary data.</text>
</comment>
<dbReference type="Proteomes" id="UP000310189">
    <property type="component" value="Unassembled WGS sequence"/>
</dbReference>
<evidence type="ECO:0000313" key="2">
    <source>
        <dbReference type="EMBL" id="TIA92136.1"/>
    </source>
</evidence>
<accession>A0A4T0FYJ5</accession>
<feature type="compositionally biased region" description="Polar residues" evidence="1">
    <location>
        <begin position="1"/>
        <end position="13"/>
    </location>
</feature>
<dbReference type="OrthoDB" id="10421152at2759"/>
<organism evidence="2 3">
    <name type="scientific">Wallemia hederae</name>
    <dbReference type="NCBI Taxonomy" id="1540922"/>
    <lineage>
        <taxon>Eukaryota</taxon>
        <taxon>Fungi</taxon>
        <taxon>Dikarya</taxon>
        <taxon>Basidiomycota</taxon>
        <taxon>Wallemiomycotina</taxon>
        <taxon>Wallemiomycetes</taxon>
        <taxon>Wallemiales</taxon>
        <taxon>Wallemiaceae</taxon>
        <taxon>Wallemia</taxon>
    </lineage>
</organism>
<evidence type="ECO:0000256" key="1">
    <source>
        <dbReference type="SAM" id="MobiDB-lite"/>
    </source>
</evidence>
<name>A0A4T0FYJ5_9BASI</name>
<sequence length="192" mass="21807">MNSEQPQSQSQDNLAAKLSQLESRKLPTRTELISSAKKLAQSDDRDSKEEAVRIWQRVAQSSVLGDDIYADAINALSELHSELGEHDKALCIIEDSLEYTHSDKRIRRTQCTLLHELGHLDEAERVSKECNLVELQDKVDDSIAINEQRDREDALKALKDTSDRFLGRFGLSTDMLNVRQGEDGKYSFNMDK</sequence>
<dbReference type="InterPro" id="IPR011990">
    <property type="entry name" value="TPR-like_helical_dom_sf"/>
</dbReference>
<proteinExistence type="predicted"/>
<dbReference type="Gene3D" id="1.25.40.10">
    <property type="entry name" value="Tetratricopeptide repeat domain"/>
    <property type="match status" value="1"/>
</dbReference>
<feature type="region of interest" description="Disordered" evidence="1">
    <location>
        <begin position="1"/>
        <end position="29"/>
    </location>
</feature>